<dbReference type="AlphaFoldDB" id="A0A5N6QF35"/>
<dbReference type="EMBL" id="CM017321">
    <property type="protein sequence ID" value="KAE7997797.1"/>
    <property type="molecule type" value="Genomic_DNA"/>
</dbReference>
<sequence length="89" mass="9876">MSNPATKASQDNNEHSHTAHCFLTTKSLKHSPKCVALFHNTCLLQATRNSLLVASNHGIKQHFWQSLALPSLLCPQLTLELKLQPSFLS</sequence>
<reference evidence="1 2" key="1">
    <citation type="submission" date="2019-06" db="EMBL/GenBank/DDBJ databases">
        <title>A chromosomal-level reference genome of Carpinus fangiana (Coryloideae, Betulaceae).</title>
        <authorList>
            <person name="Yang X."/>
            <person name="Wang Z."/>
            <person name="Zhang L."/>
            <person name="Hao G."/>
            <person name="Liu J."/>
            <person name="Yang Y."/>
        </authorList>
    </citation>
    <scope>NUCLEOTIDE SEQUENCE [LARGE SCALE GENOMIC DNA]</scope>
    <source>
        <strain evidence="1">Cfa_2016G</strain>
        <tissue evidence="1">Leaf</tissue>
    </source>
</reference>
<proteinExistence type="predicted"/>
<accession>A0A5N6QF35</accession>
<organism evidence="1 2">
    <name type="scientific">Carpinus fangiana</name>
    <dbReference type="NCBI Taxonomy" id="176857"/>
    <lineage>
        <taxon>Eukaryota</taxon>
        <taxon>Viridiplantae</taxon>
        <taxon>Streptophyta</taxon>
        <taxon>Embryophyta</taxon>
        <taxon>Tracheophyta</taxon>
        <taxon>Spermatophyta</taxon>
        <taxon>Magnoliopsida</taxon>
        <taxon>eudicotyledons</taxon>
        <taxon>Gunneridae</taxon>
        <taxon>Pentapetalae</taxon>
        <taxon>rosids</taxon>
        <taxon>fabids</taxon>
        <taxon>Fagales</taxon>
        <taxon>Betulaceae</taxon>
        <taxon>Carpinus</taxon>
    </lineage>
</organism>
<protein>
    <submittedName>
        <fullName evidence="1">Uncharacterized protein</fullName>
    </submittedName>
</protein>
<gene>
    <name evidence="1" type="ORF">FH972_002400</name>
</gene>
<keyword evidence="2" id="KW-1185">Reference proteome</keyword>
<evidence type="ECO:0000313" key="2">
    <source>
        <dbReference type="Proteomes" id="UP000327013"/>
    </source>
</evidence>
<evidence type="ECO:0000313" key="1">
    <source>
        <dbReference type="EMBL" id="KAE7997797.1"/>
    </source>
</evidence>
<name>A0A5N6QF35_9ROSI</name>
<dbReference type="Proteomes" id="UP000327013">
    <property type="component" value="Chromosome 1"/>
</dbReference>